<dbReference type="GO" id="GO:0008781">
    <property type="term" value="F:N-acylneuraminate cytidylyltransferase activity"/>
    <property type="evidence" value="ECO:0007669"/>
    <property type="project" value="TreeGrafter"/>
</dbReference>
<dbReference type="SUPFAM" id="SSF53448">
    <property type="entry name" value="Nucleotide-diphospho-sugar transferases"/>
    <property type="match status" value="1"/>
</dbReference>
<dbReference type="AlphaFoldDB" id="A0A944C8N4"/>
<comment type="caution">
    <text evidence="1">The sequence shown here is derived from an EMBL/GenBank/DDBJ whole genome shotgun (WGS) entry which is preliminary data.</text>
</comment>
<dbReference type="PANTHER" id="PTHR21485:SF6">
    <property type="entry name" value="N-ACYLNEURAMINATE CYTIDYLYLTRANSFERASE-RELATED"/>
    <property type="match status" value="1"/>
</dbReference>
<accession>A0A944C8N4</accession>
<reference evidence="1" key="1">
    <citation type="submission" date="2018-08" db="EMBL/GenBank/DDBJ databases">
        <authorList>
            <person name="Jin W."/>
            <person name="Wang H."/>
            <person name="Yang Y."/>
            <person name="Li M."/>
            <person name="Liu J."/>
        </authorList>
    </citation>
    <scope>NUCLEOTIDE SEQUENCE</scope>
    <source>
        <strain evidence="1">AESS21</strain>
    </source>
</reference>
<evidence type="ECO:0000313" key="1">
    <source>
        <dbReference type="EMBL" id="MBS8259078.1"/>
    </source>
</evidence>
<keyword evidence="1" id="KW-0808">Transferase</keyword>
<sequence length="237" mass="26372">MTRKIFAMVPARAGSEGLPHKNIRPLQGVPLIGHSIKPALACPQIEETFLNSDSNDYLEIGESLGASIYKRPDHLGRADTTMQAVIADFIRAMRASGKELDAVLVLYPTYPFRSSQQLSSIVAHYCAQDDCDSLIGLKQPDTHPYLCAKLSAQNSVATFVDYDVDRYYRRQDYPGCYELTAWAMMVNADRIDDLNAQLLSEKTTGFVVPTDTKVVDIDTEMDFVFAEFLLERGYAGA</sequence>
<dbReference type="CDD" id="cd02513">
    <property type="entry name" value="CMP-NeuAc_Synthase"/>
    <property type="match status" value="1"/>
</dbReference>
<dbReference type="InterPro" id="IPR003329">
    <property type="entry name" value="Cytidylyl_trans"/>
</dbReference>
<dbReference type="EMBL" id="QTKU01000001">
    <property type="protein sequence ID" value="MBS8259078.1"/>
    <property type="molecule type" value="Genomic_DNA"/>
</dbReference>
<name>A0A944C8N4_9HYPH</name>
<dbReference type="Gene3D" id="3.90.550.10">
    <property type="entry name" value="Spore Coat Polysaccharide Biosynthesis Protein SpsA, Chain A"/>
    <property type="match status" value="1"/>
</dbReference>
<reference evidence="1" key="2">
    <citation type="journal article" date="2021" name="Microorganisms">
        <title>Bacterial Dimethylsulfoniopropionate Biosynthesis in the East China Sea.</title>
        <authorList>
            <person name="Liu J."/>
            <person name="Zhang Y."/>
            <person name="Liu J."/>
            <person name="Zhong H."/>
            <person name="Williams B.T."/>
            <person name="Zheng Y."/>
            <person name="Curson A.R.J."/>
            <person name="Sun C."/>
            <person name="Sun H."/>
            <person name="Song D."/>
            <person name="Wagner Mackenzie B."/>
            <person name="Bermejo Martinez A."/>
            <person name="Todd J.D."/>
            <person name="Zhang X.H."/>
        </authorList>
    </citation>
    <scope>NUCLEOTIDE SEQUENCE</scope>
    <source>
        <strain evidence="1">AESS21</strain>
    </source>
</reference>
<dbReference type="InterPro" id="IPR050793">
    <property type="entry name" value="CMP-NeuNAc_synthase"/>
</dbReference>
<proteinExistence type="predicted"/>
<dbReference type="Pfam" id="PF02348">
    <property type="entry name" value="CTP_transf_3"/>
    <property type="match status" value="1"/>
</dbReference>
<gene>
    <name evidence="1" type="ORF">DYI23_02500</name>
</gene>
<protein>
    <submittedName>
        <fullName evidence="1">Acylneuraminate cytidylyltransferase family protein</fullName>
    </submittedName>
</protein>
<evidence type="ECO:0000313" key="2">
    <source>
        <dbReference type="Proteomes" id="UP000705379"/>
    </source>
</evidence>
<dbReference type="RefSeq" id="WP_213214756.1">
    <property type="nucleotide sequence ID" value="NZ_QTKU01000001.1"/>
</dbReference>
<organism evidence="1 2">
    <name type="scientific">Roseibium polysiphoniae</name>
    <dbReference type="NCBI Taxonomy" id="2571221"/>
    <lineage>
        <taxon>Bacteria</taxon>
        <taxon>Pseudomonadati</taxon>
        <taxon>Pseudomonadota</taxon>
        <taxon>Alphaproteobacteria</taxon>
        <taxon>Hyphomicrobiales</taxon>
        <taxon>Stappiaceae</taxon>
        <taxon>Roseibium</taxon>
    </lineage>
</organism>
<keyword evidence="1" id="KW-0548">Nucleotidyltransferase</keyword>
<dbReference type="InterPro" id="IPR029044">
    <property type="entry name" value="Nucleotide-diphossugar_trans"/>
</dbReference>
<dbReference type="Proteomes" id="UP000705379">
    <property type="component" value="Unassembled WGS sequence"/>
</dbReference>
<dbReference type="PANTHER" id="PTHR21485">
    <property type="entry name" value="HAD SUPERFAMILY MEMBERS CMAS AND KDSC"/>
    <property type="match status" value="1"/>
</dbReference>